<dbReference type="PROSITE" id="PS00464">
    <property type="entry name" value="RIBOSOMAL_L22"/>
    <property type="match status" value="1"/>
</dbReference>
<evidence type="ECO:0000313" key="12">
    <source>
        <dbReference type="Proteomes" id="UP001244341"/>
    </source>
</evidence>
<evidence type="ECO:0000256" key="5">
    <source>
        <dbReference type="ARBA" id="ARBA00022884"/>
    </source>
</evidence>
<dbReference type="PANTHER" id="PTHR13501:SF10">
    <property type="entry name" value="LARGE RIBOSOMAL SUBUNIT PROTEIN UL22M"/>
    <property type="match status" value="1"/>
</dbReference>
<evidence type="ECO:0000256" key="8">
    <source>
        <dbReference type="ARBA" id="ARBA00035285"/>
    </source>
</evidence>
<evidence type="ECO:0000256" key="1">
    <source>
        <dbReference type="ARBA" id="ARBA00004474"/>
    </source>
</evidence>
<dbReference type="InterPro" id="IPR005727">
    <property type="entry name" value="Ribosomal_uL22_bac/chlpt-type"/>
</dbReference>
<evidence type="ECO:0000256" key="6">
    <source>
        <dbReference type="ARBA" id="ARBA00022980"/>
    </source>
</evidence>
<accession>A0ABY8TYL8</accession>
<keyword evidence="4" id="KW-0699">rRNA-binding</keyword>
<sequence length="163" mass="18019">MLASRNLTSRPAAVQRPCVAAIRPARIAPVVARRPLVCQAAAEVVEAEAAEAKGGVAHLRFKRGSVFKVRRVLDVMRGRSFEDAIIMMEYMPYRACEDILKALKSAAANAKNNNGAQKSKLVVAECFADQGPILKRFRCRAQGRGFKIAKPTFHLTVRLEERE</sequence>
<protein>
    <recommendedName>
        <fullName evidence="8">Large ribosomal subunit protein uL22c</fullName>
    </recommendedName>
</protein>
<evidence type="ECO:0000256" key="7">
    <source>
        <dbReference type="ARBA" id="ARBA00023274"/>
    </source>
</evidence>
<keyword evidence="7 9" id="KW-0687">Ribonucleoprotein</keyword>
<evidence type="ECO:0000256" key="10">
    <source>
        <dbReference type="SAM" id="Coils"/>
    </source>
</evidence>
<dbReference type="InterPro" id="IPR047867">
    <property type="entry name" value="Ribosomal_uL22_bac/org-type"/>
</dbReference>
<keyword evidence="10" id="KW-0175">Coiled coil</keyword>
<evidence type="ECO:0000256" key="4">
    <source>
        <dbReference type="ARBA" id="ARBA00022730"/>
    </source>
</evidence>
<comment type="similarity">
    <text evidence="2 9">Belongs to the universal ribosomal protein uL22 family.</text>
</comment>
<keyword evidence="12" id="KW-1185">Reference proteome</keyword>
<feature type="coiled-coil region" evidence="10">
    <location>
        <begin position="93"/>
        <end position="120"/>
    </location>
</feature>
<gene>
    <name evidence="11" type="ORF">OEZ85_002644</name>
</gene>
<dbReference type="Gene3D" id="3.90.470.10">
    <property type="entry name" value="Ribosomal protein L22/L17"/>
    <property type="match status" value="1"/>
</dbReference>
<dbReference type="InterPro" id="IPR018260">
    <property type="entry name" value="Ribosomal_uL22_CS"/>
</dbReference>
<dbReference type="PANTHER" id="PTHR13501">
    <property type="entry name" value="CHLOROPLAST 50S RIBOSOMAL PROTEIN L22-RELATED"/>
    <property type="match status" value="1"/>
</dbReference>
<keyword evidence="6 9" id="KW-0689">Ribosomal protein</keyword>
<proteinExistence type="inferred from homology"/>
<evidence type="ECO:0000256" key="2">
    <source>
        <dbReference type="ARBA" id="ARBA00009451"/>
    </source>
</evidence>
<name>A0ABY8TYL8_TETOB</name>
<evidence type="ECO:0000256" key="9">
    <source>
        <dbReference type="RuleBase" id="RU004005"/>
    </source>
</evidence>
<keyword evidence="3" id="KW-0934">Plastid</keyword>
<comment type="subcellular location">
    <subcellularLocation>
        <location evidence="1">Plastid</location>
    </subcellularLocation>
</comment>
<dbReference type="Pfam" id="PF00237">
    <property type="entry name" value="Ribosomal_L22"/>
    <property type="match status" value="1"/>
</dbReference>
<organism evidence="11 12">
    <name type="scientific">Tetradesmus obliquus</name>
    <name type="common">Green alga</name>
    <name type="synonym">Acutodesmus obliquus</name>
    <dbReference type="NCBI Taxonomy" id="3088"/>
    <lineage>
        <taxon>Eukaryota</taxon>
        <taxon>Viridiplantae</taxon>
        <taxon>Chlorophyta</taxon>
        <taxon>core chlorophytes</taxon>
        <taxon>Chlorophyceae</taxon>
        <taxon>CS clade</taxon>
        <taxon>Sphaeropleales</taxon>
        <taxon>Scenedesmaceae</taxon>
        <taxon>Tetradesmus</taxon>
    </lineage>
</organism>
<dbReference type="Proteomes" id="UP001244341">
    <property type="component" value="Chromosome 5b"/>
</dbReference>
<dbReference type="EMBL" id="CP126212">
    <property type="protein sequence ID" value="WIA14097.1"/>
    <property type="molecule type" value="Genomic_DNA"/>
</dbReference>
<keyword evidence="5" id="KW-0694">RNA-binding</keyword>
<evidence type="ECO:0000256" key="3">
    <source>
        <dbReference type="ARBA" id="ARBA00022640"/>
    </source>
</evidence>
<dbReference type="CDD" id="cd00336">
    <property type="entry name" value="Ribosomal_L22"/>
    <property type="match status" value="1"/>
</dbReference>
<dbReference type="HAMAP" id="MF_01331_B">
    <property type="entry name" value="Ribosomal_uL22_B"/>
    <property type="match status" value="1"/>
</dbReference>
<dbReference type="InterPro" id="IPR001063">
    <property type="entry name" value="Ribosomal_uL22"/>
</dbReference>
<dbReference type="SUPFAM" id="SSF54843">
    <property type="entry name" value="Ribosomal protein L22"/>
    <property type="match status" value="1"/>
</dbReference>
<dbReference type="InterPro" id="IPR036394">
    <property type="entry name" value="Ribosomal_uL22_sf"/>
</dbReference>
<reference evidence="11 12" key="1">
    <citation type="submission" date="2023-05" db="EMBL/GenBank/DDBJ databases">
        <title>A 100% complete, gapless, phased diploid assembly of the Scenedesmus obliquus UTEX 3031 genome.</title>
        <authorList>
            <person name="Biondi T.C."/>
            <person name="Hanschen E.R."/>
            <person name="Kwon T."/>
            <person name="Eng W."/>
            <person name="Kruse C.P.S."/>
            <person name="Koehler S.I."/>
            <person name="Kunde Y."/>
            <person name="Gleasner C.D."/>
            <person name="You Mak K.T."/>
            <person name="Polle J."/>
            <person name="Hovde B.T."/>
            <person name="Starkenburg S.R."/>
        </authorList>
    </citation>
    <scope>NUCLEOTIDE SEQUENCE [LARGE SCALE GENOMIC DNA]</scope>
    <source>
        <strain evidence="11 12">DOE0152z</strain>
    </source>
</reference>
<dbReference type="NCBIfam" id="TIGR01044">
    <property type="entry name" value="rplV_bact"/>
    <property type="match status" value="1"/>
</dbReference>
<evidence type="ECO:0000313" key="11">
    <source>
        <dbReference type="EMBL" id="WIA14097.1"/>
    </source>
</evidence>